<dbReference type="AlphaFoldDB" id="A0A845PU70"/>
<dbReference type="SFLD" id="SFLDG01129">
    <property type="entry name" value="C1.5:_HAD__Beta-PGM__Phosphata"/>
    <property type="match status" value="1"/>
</dbReference>
<protein>
    <submittedName>
        <fullName evidence="1">HAD-IA family hydrolase</fullName>
    </submittedName>
</protein>
<reference evidence="1 2" key="1">
    <citation type="submission" date="2019-11" db="EMBL/GenBank/DDBJ databases">
        <title>Characterization of Elizabethkingia argenteiflava sp. nov., isolated from inner surface of Soybean Pods.</title>
        <authorList>
            <person name="Mo S."/>
        </authorList>
    </citation>
    <scope>NUCLEOTIDE SEQUENCE [LARGE SCALE GENOMIC DNA]</scope>
    <source>
        <strain evidence="1 2">YB22</strain>
    </source>
</reference>
<proteinExistence type="predicted"/>
<dbReference type="InterPro" id="IPR023214">
    <property type="entry name" value="HAD_sf"/>
</dbReference>
<gene>
    <name evidence="1" type="ORF">GNY06_07330</name>
</gene>
<dbReference type="InterPro" id="IPR023198">
    <property type="entry name" value="PGP-like_dom2"/>
</dbReference>
<dbReference type="Proteomes" id="UP000553459">
    <property type="component" value="Unassembled WGS sequence"/>
</dbReference>
<dbReference type="InterPro" id="IPR041492">
    <property type="entry name" value="HAD_2"/>
</dbReference>
<dbReference type="InterPro" id="IPR036412">
    <property type="entry name" value="HAD-like_sf"/>
</dbReference>
<organism evidence="1 2">
    <name type="scientific">Elizabethkingia argenteiflava</name>
    <dbReference type="NCBI Taxonomy" id="2681556"/>
    <lineage>
        <taxon>Bacteria</taxon>
        <taxon>Pseudomonadati</taxon>
        <taxon>Bacteroidota</taxon>
        <taxon>Flavobacteriia</taxon>
        <taxon>Flavobacteriales</taxon>
        <taxon>Weeksellaceae</taxon>
        <taxon>Elizabethkingia</taxon>
    </lineage>
</organism>
<keyword evidence="1" id="KW-0378">Hydrolase</keyword>
<dbReference type="PANTHER" id="PTHR43481:SF4">
    <property type="entry name" value="GLYCEROL-1-PHOSPHATE PHOSPHOHYDROLASE 1-RELATED"/>
    <property type="match status" value="1"/>
</dbReference>
<dbReference type="InterPro" id="IPR051806">
    <property type="entry name" value="HAD-like_SPP"/>
</dbReference>
<sequence length="227" mass="25051">MIINKYILWDLDGTIVNSEDLIFKKLIFSSACEQLGLDFNLQENAYAGNTVKEIFALLLQSNHVSDDSPVRSAFDLWKGHVLSAVSENILSVKPRSNAVELWQQCHKLGIQQAVVTSNHQEIAIQYLRNAGLYDMCVSLTCMEDVRHPKPDPEPYLLAMSKLNSSPASCIAIEDSITGIRSAKAAGLYTLAWVKDMDDVSFGIADVVTAKLSVVDIVRGLGLDMHQP</sequence>
<dbReference type="GO" id="GO:0050308">
    <property type="term" value="F:sugar-phosphatase activity"/>
    <property type="evidence" value="ECO:0007669"/>
    <property type="project" value="TreeGrafter"/>
</dbReference>
<dbReference type="PANTHER" id="PTHR43481">
    <property type="entry name" value="FRUCTOSE-1-PHOSPHATE PHOSPHATASE"/>
    <property type="match status" value="1"/>
</dbReference>
<dbReference type="SFLD" id="SFLDS00003">
    <property type="entry name" value="Haloacid_Dehalogenase"/>
    <property type="match status" value="1"/>
</dbReference>
<dbReference type="EMBL" id="JAAABJ010000509">
    <property type="protein sequence ID" value="NAW51195.1"/>
    <property type="molecule type" value="Genomic_DNA"/>
</dbReference>
<accession>A0A845PU70</accession>
<dbReference type="Gene3D" id="1.10.150.240">
    <property type="entry name" value="Putative phosphatase, domain 2"/>
    <property type="match status" value="1"/>
</dbReference>
<dbReference type="PROSITE" id="PS01228">
    <property type="entry name" value="COF_1"/>
    <property type="match status" value="1"/>
</dbReference>
<dbReference type="CDD" id="cd07505">
    <property type="entry name" value="HAD_BPGM-like"/>
    <property type="match status" value="1"/>
</dbReference>
<evidence type="ECO:0000313" key="2">
    <source>
        <dbReference type="Proteomes" id="UP000553459"/>
    </source>
</evidence>
<dbReference type="NCBIfam" id="TIGR01509">
    <property type="entry name" value="HAD-SF-IA-v3"/>
    <property type="match status" value="1"/>
</dbReference>
<dbReference type="Gene3D" id="3.40.50.1000">
    <property type="entry name" value="HAD superfamily/HAD-like"/>
    <property type="match status" value="1"/>
</dbReference>
<dbReference type="SUPFAM" id="SSF56784">
    <property type="entry name" value="HAD-like"/>
    <property type="match status" value="1"/>
</dbReference>
<comment type="caution">
    <text evidence="1">The sequence shown here is derived from an EMBL/GenBank/DDBJ whole genome shotgun (WGS) entry which is preliminary data.</text>
</comment>
<dbReference type="InterPro" id="IPR006439">
    <property type="entry name" value="HAD-SF_hydro_IA"/>
</dbReference>
<dbReference type="Pfam" id="PF13419">
    <property type="entry name" value="HAD_2"/>
    <property type="match status" value="1"/>
</dbReference>
<evidence type="ECO:0000313" key="1">
    <source>
        <dbReference type="EMBL" id="NAW51195.1"/>
    </source>
</evidence>
<keyword evidence="2" id="KW-1185">Reference proteome</keyword>
<name>A0A845PU70_9FLAO</name>